<evidence type="ECO:0000259" key="2">
    <source>
        <dbReference type="PROSITE" id="PS50011"/>
    </source>
</evidence>
<sequence length="1282" mass="128117">MCATSIRLPLLPSRLLGAAGYSAESSAEASLLLVSLAAAGPAAACLPAGEQLLLPSQPGAQGRHGVCVLPPWQAPPALRSASASQPALLDASALSSTAWGQLLSALEDACPPGATGQAGDTPTPGCSVLLLPLTFGTQLIGAMLLALPGEAAAAPTPGPGPSPPPLLHALLTQPGALEELGACVAECCLGPVLPAVSQVCASAALLSSCSSVHLLSTALTAALAGPLSSELFVDFGVRLALLPHKDAARGILFEDAAAQGSRTGMLAAPSIGSGSAYCGSPAHSRLPSHTTFHQAGAGAALPPGLGMVPGFQDHLVLEEQQLRPETTLAKASPMCSLGGAAEGVFGAAASSEALTRSTNLLAQAAAGPPKSARGGLQPSGAAEFPASPTAGAAAAASLPNQPRIAVEATSPPAVARTASAGLRLASMIVPNVPAYLQDAAQASDDVLLVARRVSSFTAIAGLWHTAPEAAAARPPAPSVVVYVTSATALPKQLLGAARAHATELLRVLLPAAARSLQGGASYQEWALLCAQAVGGGAASPAVGPLTQGWGLGLTAEPLQEGSPFTQAAGTVAAAASHTSAGPVHGAWRVAQASPPPAPSTGAASAAWAAGGGGGGGVPASPRFKVVDMGSAGPGSPLATSGSSYEPGAWGAKEAASASLPGQHPAASTLAVGRSSAAAISGTSAGAHAGAADPCSSHGALGPGPGMGAAVQPSGPLQPVTAALPLPGRPRLAGGSYAEYMQATSTGAFELTSSAGPGPSDAVIAALAAPLLALGPGGIEGAQGRQMVSTLLSEGAGSVEDTRQAQMGVMVTSLQAELHRTRTEAGPPGGRHAEDDVRALQLRKAIGSGSCAVVLLATLHALPVAVKVMAPTEGEEDEGEEDAAEPEQEQAGAQARPRTTARLRQMRHMLRGVRELAVMTSISHPNIVQVYSYCTRVVVPETPPAPGGVPRLVVVPEGEPAPGPLCTVLIMEYCDMGSLADAIDTGLFARAAKMAAAALARDPRSSSHAFHGSAPAGSSQAGVPSAQAPIGRGVAGSAGVSSTRMLGLLCADATAAGAGGPIMRAVYLTLLEVALALRHLHSMGLVHCDVKPANVLLRSSATDPRGFTAKLTDFGFVNLLKADEDETSQGDDGEGTEAPKRESSRATFRFSDRAGTVTHMAPEMFLQGSSLDSSIDVYAFGIVMWELYTGQAPYAEYAAASFQDVPYKVVKEGLRPRFASDAPQQFKLLAQACWATPPLQRPTAACIVNRLQELLDACCSAALLAIATATATSEAAGTASKQH</sequence>
<comment type="caution">
    <text evidence="3">The sequence shown here is derived from an EMBL/GenBank/DDBJ whole genome shotgun (WGS) entry which is preliminary data.</text>
</comment>
<feature type="domain" description="Protein kinase" evidence="2">
    <location>
        <begin position="839"/>
        <end position="1254"/>
    </location>
</feature>
<dbReference type="InterPro" id="IPR008271">
    <property type="entry name" value="Ser/Thr_kinase_AS"/>
</dbReference>
<feature type="region of interest" description="Disordered" evidence="1">
    <location>
        <begin position="685"/>
        <end position="718"/>
    </location>
</feature>
<dbReference type="InterPro" id="IPR011009">
    <property type="entry name" value="Kinase-like_dom_sf"/>
</dbReference>
<dbReference type="SMART" id="SM00220">
    <property type="entry name" value="S_TKc"/>
    <property type="match status" value="1"/>
</dbReference>
<protein>
    <recommendedName>
        <fullName evidence="2">Protein kinase domain-containing protein</fullName>
    </recommendedName>
</protein>
<feature type="compositionally biased region" description="Low complexity" evidence="1">
    <location>
        <begin position="599"/>
        <end position="608"/>
    </location>
</feature>
<dbReference type="GO" id="GO:0005524">
    <property type="term" value="F:ATP binding"/>
    <property type="evidence" value="ECO:0007669"/>
    <property type="project" value="InterPro"/>
</dbReference>
<accession>A0A835Y515</accession>
<dbReference type="InterPro" id="IPR000719">
    <property type="entry name" value="Prot_kinase_dom"/>
</dbReference>
<dbReference type="PANTHER" id="PTHR44329">
    <property type="entry name" value="SERINE/THREONINE-PROTEIN KINASE TNNI3K-RELATED"/>
    <property type="match status" value="1"/>
</dbReference>
<dbReference type="SUPFAM" id="SSF56112">
    <property type="entry name" value="Protein kinase-like (PK-like)"/>
    <property type="match status" value="1"/>
</dbReference>
<feature type="region of interest" description="Disordered" evidence="1">
    <location>
        <begin position="364"/>
        <end position="388"/>
    </location>
</feature>
<dbReference type="Pfam" id="PF00069">
    <property type="entry name" value="Pkinase"/>
    <property type="match status" value="1"/>
</dbReference>
<keyword evidence="4" id="KW-1185">Reference proteome</keyword>
<dbReference type="PROSITE" id="PS50011">
    <property type="entry name" value="PROTEIN_KINASE_DOM"/>
    <property type="match status" value="1"/>
</dbReference>
<feature type="region of interest" description="Disordered" evidence="1">
    <location>
        <begin position="1005"/>
        <end position="1024"/>
    </location>
</feature>
<feature type="compositionally biased region" description="Acidic residues" evidence="1">
    <location>
        <begin position="1124"/>
        <end position="1134"/>
    </location>
</feature>
<name>A0A835Y515_9CHLO</name>
<evidence type="ECO:0000313" key="4">
    <source>
        <dbReference type="Proteomes" id="UP000612055"/>
    </source>
</evidence>
<feature type="region of interest" description="Disordered" evidence="1">
    <location>
        <begin position="588"/>
        <end position="616"/>
    </location>
</feature>
<dbReference type="GO" id="GO:0004674">
    <property type="term" value="F:protein serine/threonine kinase activity"/>
    <property type="evidence" value="ECO:0007669"/>
    <property type="project" value="TreeGrafter"/>
</dbReference>
<reference evidence="3" key="1">
    <citation type="journal article" date="2020" name="bioRxiv">
        <title>Comparative genomics of Chlamydomonas.</title>
        <authorList>
            <person name="Craig R.J."/>
            <person name="Hasan A.R."/>
            <person name="Ness R.W."/>
            <person name="Keightley P.D."/>
        </authorList>
    </citation>
    <scope>NUCLEOTIDE SEQUENCE</scope>
    <source>
        <strain evidence="3">CCAP 11/70</strain>
    </source>
</reference>
<evidence type="ECO:0000313" key="3">
    <source>
        <dbReference type="EMBL" id="KAG2494286.1"/>
    </source>
</evidence>
<feature type="region of interest" description="Disordered" evidence="1">
    <location>
        <begin position="871"/>
        <end position="897"/>
    </location>
</feature>
<dbReference type="Gene3D" id="3.30.200.20">
    <property type="entry name" value="Phosphorylase Kinase, domain 1"/>
    <property type="match status" value="1"/>
</dbReference>
<organism evidence="3 4">
    <name type="scientific">Edaphochlamys debaryana</name>
    <dbReference type="NCBI Taxonomy" id="47281"/>
    <lineage>
        <taxon>Eukaryota</taxon>
        <taxon>Viridiplantae</taxon>
        <taxon>Chlorophyta</taxon>
        <taxon>core chlorophytes</taxon>
        <taxon>Chlorophyceae</taxon>
        <taxon>CS clade</taxon>
        <taxon>Chlamydomonadales</taxon>
        <taxon>Chlamydomonadales incertae sedis</taxon>
        <taxon>Edaphochlamys</taxon>
    </lineage>
</organism>
<evidence type="ECO:0000256" key="1">
    <source>
        <dbReference type="SAM" id="MobiDB-lite"/>
    </source>
</evidence>
<dbReference type="PANTHER" id="PTHR44329:SF289">
    <property type="entry name" value="SERINE_THREONINE-PROTEIN KINASE VIK"/>
    <property type="match status" value="1"/>
</dbReference>
<proteinExistence type="predicted"/>
<dbReference type="Proteomes" id="UP000612055">
    <property type="component" value="Unassembled WGS sequence"/>
</dbReference>
<dbReference type="OrthoDB" id="542487at2759"/>
<feature type="compositionally biased region" description="Acidic residues" evidence="1">
    <location>
        <begin position="872"/>
        <end position="887"/>
    </location>
</feature>
<dbReference type="PROSITE" id="PS00108">
    <property type="entry name" value="PROTEIN_KINASE_ST"/>
    <property type="match status" value="1"/>
</dbReference>
<dbReference type="Gene3D" id="1.10.510.10">
    <property type="entry name" value="Transferase(Phosphotransferase) domain 1"/>
    <property type="match status" value="1"/>
</dbReference>
<feature type="region of interest" description="Disordered" evidence="1">
    <location>
        <begin position="1124"/>
        <end position="1144"/>
    </location>
</feature>
<dbReference type="InterPro" id="IPR051681">
    <property type="entry name" value="Ser/Thr_Kinases-Pseudokinases"/>
</dbReference>
<gene>
    <name evidence="3" type="ORF">HYH03_007639</name>
</gene>
<dbReference type="EMBL" id="JAEHOE010000032">
    <property type="protein sequence ID" value="KAG2494286.1"/>
    <property type="molecule type" value="Genomic_DNA"/>
</dbReference>